<accession>A0AA47MK82</accession>
<feature type="compositionally biased region" description="Polar residues" evidence="1">
    <location>
        <begin position="153"/>
        <end position="162"/>
    </location>
</feature>
<sequence length="194" mass="22039">MFKFAVYYLFDKTLKVESTSLILGSDQFTQVASQPDLDDDANWIEIKWPTRKEPNRTVPAKAKLIFCTLLVISDSYKELVSKKNLFLLGKNIWAEEESRGVRMKKKMCETDVVKPKTAIQAKQIRIKEAARDQVLQNLKTSLSQKRALDTQDHLYSSENESPQRVHGGKRAKINKAARRVLLPLASSPTSDDAT</sequence>
<reference evidence="2" key="1">
    <citation type="journal article" date="2023" name="Front. Mar. Sci.">
        <title>A new Merluccius polli reference genome to investigate the effects of global change in West African waters.</title>
        <authorList>
            <person name="Mateo J.L."/>
            <person name="Blanco-Fernandez C."/>
            <person name="Garcia-Vazquez E."/>
            <person name="Machado-Schiaffino G."/>
        </authorList>
    </citation>
    <scope>NUCLEOTIDE SEQUENCE</scope>
    <source>
        <strain evidence="2">C29</strain>
        <tissue evidence="2">Fin</tissue>
    </source>
</reference>
<name>A0AA47MK82_MERPO</name>
<evidence type="ECO:0000313" key="3">
    <source>
        <dbReference type="Proteomes" id="UP001174136"/>
    </source>
</evidence>
<dbReference type="AlphaFoldDB" id="A0AA47MK82"/>
<keyword evidence="3" id="KW-1185">Reference proteome</keyword>
<feature type="region of interest" description="Disordered" evidence="1">
    <location>
        <begin position="149"/>
        <end position="172"/>
    </location>
</feature>
<comment type="caution">
    <text evidence="2">The sequence shown here is derived from an EMBL/GenBank/DDBJ whole genome shotgun (WGS) entry which is preliminary data.</text>
</comment>
<proteinExistence type="predicted"/>
<evidence type="ECO:0000256" key="1">
    <source>
        <dbReference type="SAM" id="MobiDB-lite"/>
    </source>
</evidence>
<dbReference type="Proteomes" id="UP001174136">
    <property type="component" value="Unassembled WGS sequence"/>
</dbReference>
<protein>
    <submittedName>
        <fullName evidence="2">Uncharacterized protein</fullName>
    </submittedName>
</protein>
<organism evidence="2 3">
    <name type="scientific">Merluccius polli</name>
    <name type="common">Benguela hake</name>
    <name type="synonym">Merluccius cadenati</name>
    <dbReference type="NCBI Taxonomy" id="89951"/>
    <lineage>
        <taxon>Eukaryota</taxon>
        <taxon>Metazoa</taxon>
        <taxon>Chordata</taxon>
        <taxon>Craniata</taxon>
        <taxon>Vertebrata</taxon>
        <taxon>Euteleostomi</taxon>
        <taxon>Actinopterygii</taxon>
        <taxon>Neopterygii</taxon>
        <taxon>Teleostei</taxon>
        <taxon>Neoteleostei</taxon>
        <taxon>Acanthomorphata</taxon>
        <taxon>Zeiogadaria</taxon>
        <taxon>Gadariae</taxon>
        <taxon>Gadiformes</taxon>
        <taxon>Gadoidei</taxon>
        <taxon>Merlucciidae</taxon>
        <taxon>Merluccius</taxon>
    </lineage>
</organism>
<evidence type="ECO:0000313" key="2">
    <source>
        <dbReference type="EMBL" id="KAK0141863.1"/>
    </source>
</evidence>
<gene>
    <name evidence="2" type="ORF">N1851_020461</name>
</gene>
<dbReference type="EMBL" id="JAOPHQ010003727">
    <property type="protein sequence ID" value="KAK0141863.1"/>
    <property type="molecule type" value="Genomic_DNA"/>
</dbReference>